<feature type="transmembrane region" description="Helical" evidence="1">
    <location>
        <begin position="129"/>
        <end position="147"/>
    </location>
</feature>
<feature type="transmembrane region" description="Helical" evidence="1">
    <location>
        <begin position="34"/>
        <end position="52"/>
    </location>
</feature>
<dbReference type="AlphaFoldDB" id="A0AAU2V1I8"/>
<feature type="transmembrane region" description="Helical" evidence="1">
    <location>
        <begin position="101"/>
        <end position="123"/>
    </location>
</feature>
<keyword evidence="1" id="KW-1133">Transmembrane helix</keyword>
<feature type="transmembrane region" description="Helical" evidence="1">
    <location>
        <begin position="6"/>
        <end position="22"/>
    </location>
</feature>
<dbReference type="EMBL" id="CP108318">
    <property type="protein sequence ID" value="WTW60995.1"/>
    <property type="molecule type" value="Genomic_DNA"/>
</dbReference>
<evidence type="ECO:0000256" key="1">
    <source>
        <dbReference type="SAM" id="Phobius"/>
    </source>
</evidence>
<sequence>MSALFNVLVAVAVVALILVRQFKPQQLGGAGKKWWLIPAVLVFFAVKDGGLVDQHHQAGSIALLGAELVTGVLMGVGWAWTSKIWTEPDGTVWSRGTKATAGVWVLGIALRVGLAALGALAGIHLGTGAILVALAASLLVRGAILMWRAQPTLASYGVAGESPAQQVWKDRV</sequence>
<reference evidence="2" key="1">
    <citation type="submission" date="2022-10" db="EMBL/GenBank/DDBJ databases">
        <title>The complete genomes of actinobacterial strains from the NBC collection.</title>
        <authorList>
            <person name="Joergensen T.S."/>
            <person name="Alvarez Arevalo M."/>
            <person name="Sterndorff E.B."/>
            <person name="Faurdal D."/>
            <person name="Vuksanovic O."/>
            <person name="Mourched A.-S."/>
            <person name="Charusanti P."/>
            <person name="Shaw S."/>
            <person name="Blin K."/>
            <person name="Weber T."/>
        </authorList>
    </citation>
    <scope>NUCLEOTIDE SEQUENCE</scope>
    <source>
        <strain evidence="2">NBC_00003</strain>
    </source>
</reference>
<proteinExistence type="predicted"/>
<accession>A0AAU2V1I8</accession>
<protein>
    <submittedName>
        <fullName evidence="2">DUF1453 domain-containing protein</fullName>
    </submittedName>
</protein>
<evidence type="ECO:0000313" key="2">
    <source>
        <dbReference type="EMBL" id="WTW60995.1"/>
    </source>
</evidence>
<keyword evidence="1" id="KW-0812">Transmembrane</keyword>
<name>A0AAU2V1I8_9ACTN</name>
<keyword evidence="1" id="KW-0472">Membrane</keyword>
<feature type="transmembrane region" description="Helical" evidence="1">
    <location>
        <begin position="58"/>
        <end position="80"/>
    </location>
</feature>
<gene>
    <name evidence="2" type="ORF">OG549_10215</name>
</gene>
<organism evidence="2">
    <name type="scientific">Streptomyces sp. NBC_00003</name>
    <dbReference type="NCBI Taxonomy" id="2903608"/>
    <lineage>
        <taxon>Bacteria</taxon>
        <taxon>Bacillati</taxon>
        <taxon>Actinomycetota</taxon>
        <taxon>Actinomycetes</taxon>
        <taxon>Kitasatosporales</taxon>
        <taxon>Streptomycetaceae</taxon>
        <taxon>Streptomyces</taxon>
    </lineage>
</organism>